<dbReference type="InterPro" id="IPR018155">
    <property type="entry name" value="Hyaluronidase"/>
</dbReference>
<feature type="disulfide bond" evidence="8">
    <location>
        <begin position="51"/>
        <end position="347"/>
    </location>
</feature>
<evidence type="ECO:0000256" key="8">
    <source>
        <dbReference type="PIRSR" id="PIRSR038193-3"/>
    </source>
</evidence>
<dbReference type="Ensembl" id="ENSCVAT00000000668.1">
    <property type="protein sequence ID" value="ENSCVAP00000009006.1"/>
    <property type="gene ID" value="ENSCVAG00000010902.1"/>
</dbReference>
<dbReference type="OMA" id="GWATSWH"/>
<dbReference type="GO" id="GO:0005975">
    <property type="term" value="P:carbohydrate metabolic process"/>
    <property type="evidence" value="ECO:0007669"/>
    <property type="project" value="UniProtKB-UniRule"/>
</dbReference>
<feature type="active site" description="Proton donor" evidence="7">
    <location>
        <position position="138"/>
    </location>
</feature>
<reference evidence="12" key="1">
    <citation type="submission" date="2025-05" db="UniProtKB">
        <authorList>
            <consortium name="Ensembl"/>
        </authorList>
    </citation>
    <scope>IDENTIFICATION</scope>
</reference>
<accession>A0A3Q2FS05</accession>
<dbReference type="PANTHER" id="PTHR11769:SF19">
    <property type="entry name" value="HYALURONIDASE-3"/>
    <property type="match status" value="1"/>
</dbReference>
<evidence type="ECO:0000256" key="9">
    <source>
        <dbReference type="RuleBase" id="RU610713"/>
    </source>
</evidence>
<feature type="region of interest" description="Disordered" evidence="10">
    <location>
        <begin position="382"/>
        <end position="409"/>
    </location>
</feature>
<sequence>MELPHLPLLILLITPCSSLSENLPLPAVPAAGPLHRDQPFIVVWNMPTANCHKRHNVQLDLKEFGIVENNRQRFQGEKMSIFYRDHLGKYPYLSNDGREVNGGIPQLGDLASHLSLTALKLDVLLRPSFSGLGVIDWEEWQPLWESNFGSRIKYRRLSKQLVRQDRLDLSEENVTRLARQEFEKSARAFMEETLRLATRSRPKGFWGFYGFPSCLNKHKRKTDQSYTGRCHKGTKQRNDRLSWLWAQSTALYPSIYLPQRLAGSINAALMVRHRLQEALRVASLWRHENNNNQATPVLPYTRLAFTHSLNFLNKTDLEHTLGESASLGTAGVVLWGDIKFAKSKEQCILLRHYIHSVLGPFIHSLRADTLRCSLQLCHSHGRCARRNPNSSHRLSSASTSDPHDDADSTSRKYYQQHFMCQCYSGWTGPQCQKSGQNEG</sequence>
<evidence type="ECO:0000256" key="3">
    <source>
        <dbReference type="ARBA" id="ARBA00022801"/>
    </source>
</evidence>
<dbReference type="Ensembl" id="ENSCVAT00000000661.1">
    <property type="protein sequence ID" value="ENSCVAP00000009025.1"/>
    <property type="gene ID" value="ENSCVAG00000010902.1"/>
</dbReference>
<name>A0A3Q2FS05_CYPVA</name>
<keyword evidence="11" id="KW-0732">Signal</keyword>
<feature type="chain" id="PRO_5044598170" description="Hyaluronidase" evidence="11">
    <location>
        <begin position="21"/>
        <end position="439"/>
    </location>
</feature>
<evidence type="ECO:0000256" key="11">
    <source>
        <dbReference type="SAM" id="SignalP"/>
    </source>
</evidence>
<evidence type="ECO:0000313" key="13">
    <source>
        <dbReference type="Proteomes" id="UP000265020"/>
    </source>
</evidence>
<dbReference type="OrthoDB" id="5796153at2759"/>
<comment type="catalytic activity">
    <reaction evidence="1 9">
        <text>Random hydrolysis of (1-&gt;4)-linkages between N-acetyl-beta-D-glucosamine and D-glucuronate residues in hyaluronate.</text>
        <dbReference type="EC" id="3.2.1.35"/>
    </reaction>
</comment>
<dbReference type="Pfam" id="PF01630">
    <property type="entry name" value="Glyco_hydro_56"/>
    <property type="match status" value="1"/>
</dbReference>
<keyword evidence="13" id="KW-1185">Reference proteome</keyword>
<dbReference type="GO" id="GO:0004415">
    <property type="term" value="F:hyalurononglucosaminidase activity"/>
    <property type="evidence" value="ECO:0007669"/>
    <property type="project" value="UniProtKB-UniRule"/>
</dbReference>
<evidence type="ECO:0000256" key="10">
    <source>
        <dbReference type="SAM" id="MobiDB-lite"/>
    </source>
</evidence>
<feature type="disulfide bond" evidence="8">
    <location>
        <begin position="372"/>
        <end position="383"/>
    </location>
</feature>
<organism evidence="12 13">
    <name type="scientific">Cyprinodon variegatus</name>
    <name type="common">Sheepshead minnow</name>
    <dbReference type="NCBI Taxonomy" id="28743"/>
    <lineage>
        <taxon>Eukaryota</taxon>
        <taxon>Metazoa</taxon>
        <taxon>Chordata</taxon>
        <taxon>Craniata</taxon>
        <taxon>Vertebrata</taxon>
        <taxon>Euteleostomi</taxon>
        <taxon>Actinopterygii</taxon>
        <taxon>Neopterygii</taxon>
        <taxon>Teleostei</taxon>
        <taxon>Neoteleostei</taxon>
        <taxon>Acanthomorphata</taxon>
        <taxon>Ovalentaria</taxon>
        <taxon>Atherinomorphae</taxon>
        <taxon>Cyprinodontiformes</taxon>
        <taxon>Cyprinodontidae</taxon>
        <taxon>Cyprinodon</taxon>
    </lineage>
</organism>
<evidence type="ECO:0000256" key="6">
    <source>
        <dbReference type="PIRNR" id="PIRNR038193"/>
    </source>
</evidence>
<evidence type="ECO:0000256" key="1">
    <source>
        <dbReference type="ARBA" id="ARBA00000251"/>
    </source>
</evidence>
<feature type="disulfide bond" evidence="8">
    <location>
        <begin position="422"/>
        <end position="431"/>
    </location>
</feature>
<evidence type="ECO:0000256" key="5">
    <source>
        <dbReference type="ARBA" id="ARBA00023295"/>
    </source>
</evidence>
<dbReference type="EC" id="3.2.1.35" evidence="9"/>
<dbReference type="InterPro" id="IPR017853">
    <property type="entry name" value="GH"/>
</dbReference>
<proteinExistence type="inferred from homology"/>
<feature type="compositionally biased region" description="Polar residues" evidence="10">
    <location>
        <begin position="387"/>
        <end position="400"/>
    </location>
</feature>
<feature type="disulfide bond" evidence="8">
    <location>
        <begin position="377"/>
        <end position="420"/>
    </location>
</feature>
<dbReference type="GeneID" id="107098940"/>
<comment type="similarity">
    <text evidence="2 6 9">Belongs to the glycosyl hydrolase 56 family.</text>
</comment>
<evidence type="ECO:0000256" key="4">
    <source>
        <dbReference type="ARBA" id="ARBA00023157"/>
    </source>
</evidence>
<dbReference type="FunFam" id="3.20.20.70:FF:000065">
    <property type="entry name" value="Hyaluronidase"/>
    <property type="match status" value="1"/>
</dbReference>
<dbReference type="AlphaFoldDB" id="A0A3Q2FS05"/>
<evidence type="ECO:0000313" key="12">
    <source>
        <dbReference type="Ensembl" id="ENSCVAP00000009025.1"/>
    </source>
</evidence>
<keyword evidence="5 9" id="KW-0326">Glycosidase</keyword>
<dbReference type="KEGG" id="cvg:107098940"/>
<dbReference type="PIRSF" id="PIRSF038193">
    <property type="entry name" value="Hyaluronidase"/>
    <property type="match status" value="1"/>
</dbReference>
<dbReference type="CTD" id="8372"/>
<dbReference type="STRING" id="28743.ENSCVAP00000009006"/>
<dbReference type="PRINTS" id="PR00846">
    <property type="entry name" value="GLHYDRLASE56"/>
</dbReference>
<dbReference type="GO" id="GO:0030214">
    <property type="term" value="P:hyaluronan catabolic process"/>
    <property type="evidence" value="ECO:0007669"/>
    <property type="project" value="TreeGrafter"/>
</dbReference>
<feature type="signal peptide" evidence="11">
    <location>
        <begin position="1"/>
        <end position="20"/>
    </location>
</feature>
<dbReference type="Proteomes" id="UP000265020">
    <property type="component" value="Unassembled WGS sequence"/>
</dbReference>
<dbReference type="InterPro" id="IPR013785">
    <property type="entry name" value="Aldolase_TIM"/>
</dbReference>
<evidence type="ECO:0000256" key="7">
    <source>
        <dbReference type="PIRSR" id="PIRSR038193-1"/>
    </source>
</evidence>
<dbReference type="RefSeq" id="XP_015252322.1">
    <property type="nucleotide sequence ID" value="XM_015396836.1"/>
</dbReference>
<dbReference type="SUPFAM" id="SSF51445">
    <property type="entry name" value="(Trans)glycosidases"/>
    <property type="match status" value="1"/>
</dbReference>
<feature type="disulfide bond" evidence="8">
    <location>
        <begin position="214"/>
        <end position="230"/>
    </location>
</feature>
<protein>
    <recommendedName>
        <fullName evidence="9">Hyaluronidase</fullName>
        <ecNumber evidence="9">3.2.1.35</ecNumber>
    </recommendedName>
</protein>
<dbReference type="Gene3D" id="3.20.20.70">
    <property type="entry name" value="Aldolase class I"/>
    <property type="match status" value="1"/>
</dbReference>
<evidence type="ECO:0000256" key="2">
    <source>
        <dbReference type="ARBA" id="ARBA00008871"/>
    </source>
</evidence>
<dbReference type="RefSeq" id="XP_015252323.1">
    <property type="nucleotide sequence ID" value="XM_015396837.1"/>
</dbReference>
<dbReference type="GeneTree" id="ENSGT01020000230364"/>
<keyword evidence="3 9" id="KW-0378">Hydrolase</keyword>
<dbReference type="GO" id="GO:0001669">
    <property type="term" value="C:acrosomal vesicle"/>
    <property type="evidence" value="ECO:0007669"/>
    <property type="project" value="TreeGrafter"/>
</dbReference>
<dbReference type="PANTHER" id="PTHR11769">
    <property type="entry name" value="HYALURONIDASE"/>
    <property type="match status" value="1"/>
</dbReference>
<keyword evidence="4 8" id="KW-1015">Disulfide bond</keyword>